<gene>
    <name evidence="2" type="ORF">B4147_2232</name>
</gene>
<protein>
    <submittedName>
        <fullName evidence="2">Uncharacterized protein</fullName>
    </submittedName>
</protein>
<feature type="transmembrane region" description="Helical" evidence="1">
    <location>
        <begin position="6"/>
        <end position="26"/>
    </location>
</feature>
<dbReference type="RefSeq" id="WP_046959500.1">
    <property type="nucleotide sequence ID" value="NZ_LCYN01000031.1"/>
</dbReference>
<sequence>MTRKQIIITLFSITASILILVSLGVFEEELKETDYSEVVQFMEDMKNKEEVEIDVATYYSGKASLENRAPKQPNGWIIYHLKARYDKVTNQSWIDVTPDLSRFKNVEKISGDIITSYQQCGYINHNTDENKGKVGYMLTECFDKWEYDVKPSGFEGYRINYTILLNLGLK</sequence>
<keyword evidence="1" id="KW-1133">Transmembrane helix</keyword>
<proteinExistence type="predicted"/>
<reference evidence="2 3" key="1">
    <citation type="journal article" date="2015" name="Genome Announc.">
        <title>Next-Generation Whole-Genome Sequencing of Eight Strains of Bacillus cereus, Isolated from Food.</title>
        <authorList>
            <person name="Krawczyk A.O."/>
            <person name="de Jong A."/>
            <person name="Eijlander R.T."/>
            <person name="Berendsen E.M."/>
            <person name="Holsappel S."/>
            <person name="Wells-Bennik M.H."/>
            <person name="Kuipers O.P."/>
        </authorList>
    </citation>
    <scope>NUCLEOTIDE SEQUENCE [LARGE SCALE GENOMIC DNA]</scope>
    <source>
        <strain evidence="2 3">B4147</strain>
    </source>
</reference>
<comment type="caution">
    <text evidence="2">The sequence shown here is derived from an EMBL/GenBank/DDBJ whole genome shotgun (WGS) entry which is preliminary data.</text>
</comment>
<accession>A0A0G8C1H9</accession>
<name>A0A0G8C1H9_9BACI</name>
<dbReference type="Proteomes" id="UP000035350">
    <property type="component" value="Unassembled WGS sequence"/>
</dbReference>
<evidence type="ECO:0000256" key="1">
    <source>
        <dbReference type="SAM" id="Phobius"/>
    </source>
</evidence>
<evidence type="ECO:0000313" key="2">
    <source>
        <dbReference type="EMBL" id="KKZ92996.1"/>
    </source>
</evidence>
<dbReference type="EMBL" id="LCYN01000031">
    <property type="protein sequence ID" value="KKZ92996.1"/>
    <property type="molecule type" value="Genomic_DNA"/>
</dbReference>
<evidence type="ECO:0000313" key="3">
    <source>
        <dbReference type="Proteomes" id="UP000035350"/>
    </source>
</evidence>
<dbReference type="PATRIC" id="fig|1396.433.peg.4958"/>
<keyword evidence="1" id="KW-0472">Membrane</keyword>
<reference evidence="3" key="2">
    <citation type="submission" date="2015-04" db="EMBL/GenBank/DDBJ databases">
        <title>Draft Genome Sequences of Eight Spore-Forming Food Isolates of Bacillus cereus Genome sequencing.</title>
        <authorList>
            <person name="Krawcyk A.O."/>
            <person name="de Jong A."/>
            <person name="Eijlander R.T."/>
            <person name="Berendsen E.M."/>
            <person name="Holsappel S."/>
            <person name="Wells-Bennik M."/>
            <person name="Kuipers O.P."/>
        </authorList>
    </citation>
    <scope>NUCLEOTIDE SEQUENCE [LARGE SCALE GENOMIC DNA]</scope>
    <source>
        <strain evidence="3">B4147</strain>
    </source>
</reference>
<keyword evidence="1" id="KW-0812">Transmembrane</keyword>
<dbReference type="AlphaFoldDB" id="A0A0G8C1H9"/>
<organism evidence="2 3">
    <name type="scientific">Bacillus wiedmannii</name>
    <dbReference type="NCBI Taxonomy" id="1890302"/>
    <lineage>
        <taxon>Bacteria</taxon>
        <taxon>Bacillati</taxon>
        <taxon>Bacillota</taxon>
        <taxon>Bacilli</taxon>
        <taxon>Bacillales</taxon>
        <taxon>Bacillaceae</taxon>
        <taxon>Bacillus</taxon>
        <taxon>Bacillus cereus group</taxon>
    </lineage>
</organism>